<dbReference type="SMART" id="SM00332">
    <property type="entry name" value="PP2Cc"/>
    <property type="match status" value="1"/>
</dbReference>
<proteinExistence type="inferred from homology"/>
<name>A0A2H6KGE7_9APIC</name>
<dbReference type="AlphaFoldDB" id="A0A2H6KGE7"/>
<comment type="catalytic activity">
    <reaction evidence="10">
        <text>O-phospho-L-threonyl-[protein] + H2O = L-threonyl-[protein] + phosphate</text>
        <dbReference type="Rhea" id="RHEA:47004"/>
        <dbReference type="Rhea" id="RHEA-COMP:11060"/>
        <dbReference type="Rhea" id="RHEA-COMP:11605"/>
        <dbReference type="ChEBI" id="CHEBI:15377"/>
        <dbReference type="ChEBI" id="CHEBI:30013"/>
        <dbReference type="ChEBI" id="CHEBI:43474"/>
        <dbReference type="ChEBI" id="CHEBI:61977"/>
        <dbReference type="EC" id="3.1.3.16"/>
    </reaction>
</comment>
<keyword evidence="6" id="KW-0460">Magnesium</keyword>
<keyword evidence="8" id="KW-0464">Manganese</keyword>
<dbReference type="Gene3D" id="3.60.40.10">
    <property type="entry name" value="PPM-type phosphatase domain"/>
    <property type="match status" value="1"/>
</dbReference>
<dbReference type="Pfam" id="PF00481">
    <property type="entry name" value="PP2C"/>
    <property type="match status" value="1"/>
</dbReference>
<dbReference type="PANTHER" id="PTHR13832:SF803">
    <property type="entry name" value="PROTEIN PHOSPHATASE 1G"/>
    <property type="match status" value="1"/>
</dbReference>
<comment type="cofactor">
    <cofactor evidence="1">
        <name>Mn(2+)</name>
        <dbReference type="ChEBI" id="CHEBI:29035"/>
    </cofactor>
</comment>
<evidence type="ECO:0000313" key="13">
    <source>
        <dbReference type="Proteomes" id="UP000236319"/>
    </source>
</evidence>
<dbReference type="PANTHER" id="PTHR13832">
    <property type="entry name" value="PROTEIN PHOSPHATASE 2C"/>
    <property type="match status" value="1"/>
</dbReference>
<keyword evidence="5" id="KW-0378">Hydrolase</keyword>
<keyword evidence="13" id="KW-1185">Reference proteome</keyword>
<dbReference type="SUPFAM" id="SSF81606">
    <property type="entry name" value="PP2C-like"/>
    <property type="match status" value="1"/>
</dbReference>
<evidence type="ECO:0000256" key="8">
    <source>
        <dbReference type="ARBA" id="ARBA00023211"/>
    </source>
</evidence>
<evidence type="ECO:0000256" key="2">
    <source>
        <dbReference type="ARBA" id="ARBA00006702"/>
    </source>
</evidence>
<dbReference type="InterPro" id="IPR001932">
    <property type="entry name" value="PPM-type_phosphatase-like_dom"/>
</dbReference>
<dbReference type="PROSITE" id="PS51746">
    <property type="entry name" value="PPM_2"/>
    <property type="match status" value="1"/>
</dbReference>
<dbReference type="GO" id="GO:0004722">
    <property type="term" value="F:protein serine/threonine phosphatase activity"/>
    <property type="evidence" value="ECO:0007669"/>
    <property type="project" value="UniProtKB-EC"/>
</dbReference>
<dbReference type="VEuPathDB" id="PiroplasmaDB:BOVATA_035580"/>
<dbReference type="EMBL" id="BDSA01000004">
    <property type="protein sequence ID" value="GBE62065.1"/>
    <property type="molecule type" value="Genomic_DNA"/>
</dbReference>
<dbReference type="Proteomes" id="UP000236319">
    <property type="component" value="Unassembled WGS sequence"/>
</dbReference>
<evidence type="ECO:0000256" key="10">
    <source>
        <dbReference type="ARBA" id="ARBA00048336"/>
    </source>
</evidence>
<dbReference type="CDD" id="cd00143">
    <property type="entry name" value="PP2Cc"/>
    <property type="match status" value="1"/>
</dbReference>
<dbReference type="GeneID" id="39875835"/>
<evidence type="ECO:0000256" key="7">
    <source>
        <dbReference type="ARBA" id="ARBA00022912"/>
    </source>
</evidence>
<feature type="domain" description="PPM-type phosphatase" evidence="11">
    <location>
        <begin position="40"/>
        <end position="302"/>
    </location>
</feature>
<accession>A0A2H6KGE7</accession>
<evidence type="ECO:0000256" key="1">
    <source>
        <dbReference type="ARBA" id="ARBA00001936"/>
    </source>
</evidence>
<reference evidence="12 13" key="1">
    <citation type="journal article" date="2017" name="BMC Genomics">
        <title>Whole-genome assembly of Babesia ovata and comparative genomics between closely related pathogens.</title>
        <authorList>
            <person name="Yamagishi J."/>
            <person name="Asada M."/>
            <person name="Hakimi H."/>
            <person name="Tanaka T.Q."/>
            <person name="Sugimoto C."/>
            <person name="Kawazu S."/>
        </authorList>
    </citation>
    <scope>NUCLEOTIDE SEQUENCE [LARGE SCALE GENOMIC DNA]</scope>
    <source>
        <strain evidence="12 13">Miyake</strain>
    </source>
</reference>
<dbReference type="GO" id="GO:0046872">
    <property type="term" value="F:metal ion binding"/>
    <property type="evidence" value="ECO:0007669"/>
    <property type="project" value="UniProtKB-KW"/>
</dbReference>
<dbReference type="InterPro" id="IPR015655">
    <property type="entry name" value="PP2C"/>
</dbReference>
<evidence type="ECO:0000313" key="12">
    <source>
        <dbReference type="EMBL" id="GBE62065.1"/>
    </source>
</evidence>
<evidence type="ECO:0000256" key="3">
    <source>
        <dbReference type="ARBA" id="ARBA00013081"/>
    </source>
</evidence>
<evidence type="ECO:0000259" key="11">
    <source>
        <dbReference type="PROSITE" id="PS51746"/>
    </source>
</evidence>
<comment type="catalytic activity">
    <reaction evidence="9">
        <text>O-phospho-L-seryl-[protein] + H2O = L-seryl-[protein] + phosphate</text>
        <dbReference type="Rhea" id="RHEA:20629"/>
        <dbReference type="Rhea" id="RHEA-COMP:9863"/>
        <dbReference type="Rhea" id="RHEA-COMP:11604"/>
        <dbReference type="ChEBI" id="CHEBI:15377"/>
        <dbReference type="ChEBI" id="CHEBI:29999"/>
        <dbReference type="ChEBI" id="CHEBI:43474"/>
        <dbReference type="ChEBI" id="CHEBI:83421"/>
        <dbReference type="EC" id="3.1.3.16"/>
    </reaction>
</comment>
<organism evidence="12 13">
    <name type="scientific">Babesia ovata</name>
    <dbReference type="NCBI Taxonomy" id="189622"/>
    <lineage>
        <taxon>Eukaryota</taxon>
        <taxon>Sar</taxon>
        <taxon>Alveolata</taxon>
        <taxon>Apicomplexa</taxon>
        <taxon>Aconoidasida</taxon>
        <taxon>Piroplasmida</taxon>
        <taxon>Babesiidae</taxon>
        <taxon>Babesia</taxon>
    </lineage>
</organism>
<gene>
    <name evidence="12" type="ORF">BOVATA_035580</name>
</gene>
<dbReference type="OrthoDB" id="10264738at2759"/>
<sequence length="309" mass="34276">MSNVLLRALGVSEKAMTQSALSWLQQTSTVAAVIDGGYVLVDHYGEKGTRKSMEDECVVCASLTKLSPDLPASYDFLVCGLFDGHGGRTCVDFAKEHLNYAIVVTSVNAACSRLDSRIANELKGCTDGCTAILVFIGRNRVFVMNLGDSAAYICRRLQNVVHAIPLNEVHKAWSQKEKERVFHYGGTVERGRVNGLLEVTRSFGDLSLKRFGIKCTGSLRRASLDVNADEFILVACDGFWSVYDPHEACRNALHFLRQEEARAKADPHQPFVNVQKVCKDLVEHALNTKRAQDNVSVLLLRIVRNTDHY</sequence>
<evidence type="ECO:0000256" key="9">
    <source>
        <dbReference type="ARBA" id="ARBA00047761"/>
    </source>
</evidence>
<comment type="similarity">
    <text evidence="2">Belongs to the PP2C family.</text>
</comment>
<dbReference type="EC" id="3.1.3.16" evidence="3"/>
<evidence type="ECO:0000256" key="4">
    <source>
        <dbReference type="ARBA" id="ARBA00022723"/>
    </source>
</evidence>
<protein>
    <recommendedName>
        <fullName evidence="3">protein-serine/threonine phosphatase</fullName>
        <ecNumber evidence="3">3.1.3.16</ecNumber>
    </recommendedName>
</protein>
<keyword evidence="7" id="KW-0904">Protein phosphatase</keyword>
<comment type="caution">
    <text evidence="12">The sequence shown here is derived from an EMBL/GenBank/DDBJ whole genome shotgun (WGS) entry which is preliminary data.</text>
</comment>
<keyword evidence="4" id="KW-0479">Metal-binding</keyword>
<dbReference type="RefSeq" id="XP_028868308.1">
    <property type="nucleotide sequence ID" value="XM_029012475.1"/>
</dbReference>
<dbReference type="InterPro" id="IPR036457">
    <property type="entry name" value="PPM-type-like_dom_sf"/>
</dbReference>
<evidence type="ECO:0000256" key="6">
    <source>
        <dbReference type="ARBA" id="ARBA00022842"/>
    </source>
</evidence>
<evidence type="ECO:0000256" key="5">
    <source>
        <dbReference type="ARBA" id="ARBA00022801"/>
    </source>
</evidence>